<protein>
    <submittedName>
        <fullName evidence="3">Uncharacterized protein</fullName>
    </submittedName>
</protein>
<organism evidence="3 4">
    <name type="scientific">Dentipellis fragilis</name>
    <dbReference type="NCBI Taxonomy" id="205917"/>
    <lineage>
        <taxon>Eukaryota</taxon>
        <taxon>Fungi</taxon>
        <taxon>Dikarya</taxon>
        <taxon>Basidiomycota</taxon>
        <taxon>Agaricomycotina</taxon>
        <taxon>Agaricomycetes</taxon>
        <taxon>Russulales</taxon>
        <taxon>Hericiaceae</taxon>
        <taxon>Dentipellis</taxon>
    </lineage>
</organism>
<name>A0A4Y9XU38_9AGAM</name>
<dbReference type="EMBL" id="SEOQ01001175">
    <property type="protein sequence ID" value="TFY53278.1"/>
    <property type="molecule type" value="Genomic_DNA"/>
</dbReference>
<feature type="region of interest" description="Disordered" evidence="2">
    <location>
        <begin position="245"/>
        <end position="264"/>
    </location>
</feature>
<keyword evidence="1" id="KW-0175">Coiled coil</keyword>
<proteinExistence type="predicted"/>
<accession>A0A4Y9XU38</accession>
<comment type="caution">
    <text evidence="3">The sequence shown here is derived from an EMBL/GenBank/DDBJ whole genome shotgun (WGS) entry which is preliminary data.</text>
</comment>
<evidence type="ECO:0000313" key="4">
    <source>
        <dbReference type="Proteomes" id="UP000298327"/>
    </source>
</evidence>
<keyword evidence="4" id="KW-1185">Reference proteome</keyword>
<evidence type="ECO:0000313" key="3">
    <source>
        <dbReference type="EMBL" id="TFY53278.1"/>
    </source>
</evidence>
<evidence type="ECO:0000256" key="1">
    <source>
        <dbReference type="SAM" id="Coils"/>
    </source>
</evidence>
<dbReference type="AlphaFoldDB" id="A0A4Y9XU38"/>
<feature type="coiled-coil region" evidence="1">
    <location>
        <begin position="176"/>
        <end position="203"/>
    </location>
</feature>
<gene>
    <name evidence="3" type="ORF">EVG20_g10192</name>
</gene>
<sequence>MLRVQANGVISFAQATLVIWSLSTRAQRLWQTSAHHSNLFRCVLYSFTTAALPICGLSPTATAFIHTRCIVKYSARKPPAAKKMSAFNVLGAFADTISISDPLLRWFVWYLPRNRIEAATLRYNAVRDEFASANARNIFNENMFTRFEQYETRFRALRLKSYEASSLFQQVYMGMYLNVTRDILALQRELEELLIDIQRAIDRTVVVYAHVGQQPAPASSMTSGSVYSTHVLSTSMPTIASQALTSDGESVLSSRHAEATDVEP</sequence>
<evidence type="ECO:0000256" key="2">
    <source>
        <dbReference type="SAM" id="MobiDB-lite"/>
    </source>
</evidence>
<reference evidence="3 4" key="1">
    <citation type="submission" date="2019-02" db="EMBL/GenBank/DDBJ databases">
        <title>Genome sequencing of the rare red list fungi Dentipellis fragilis.</title>
        <authorList>
            <person name="Buettner E."/>
            <person name="Kellner H."/>
        </authorList>
    </citation>
    <scope>NUCLEOTIDE SEQUENCE [LARGE SCALE GENOMIC DNA]</scope>
    <source>
        <strain evidence="3 4">DSM 105465</strain>
    </source>
</reference>
<feature type="compositionally biased region" description="Basic and acidic residues" evidence="2">
    <location>
        <begin position="255"/>
        <end position="264"/>
    </location>
</feature>
<dbReference type="Proteomes" id="UP000298327">
    <property type="component" value="Unassembled WGS sequence"/>
</dbReference>